<dbReference type="GO" id="GO:0005576">
    <property type="term" value="C:extracellular region"/>
    <property type="evidence" value="ECO:0007669"/>
    <property type="project" value="UniProtKB-SubCell"/>
</dbReference>
<evidence type="ECO:0000313" key="8">
    <source>
        <dbReference type="Proteomes" id="UP000218644"/>
    </source>
</evidence>
<feature type="domain" description="SD-repeat containing protein B" evidence="6">
    <location>
        <begin position="125"/>
        <end position="225"/>
    </location>
</feature>
<evidence type="ECO:0000256" key="1">
    <source>
        <dbReference type="ARBA" id="ARBA00004613"/>
    </source>
</evidence>
<dbReference type="InterPro" id="IPR013783">
    <property type="entry name" value="Ig-like_fold"/>
</dbReference>
<sequence>MYVEGNGNNADNGNATDPGIGGVTVTLTYTPPGGGAAVSLTKTTAADGSYAFNDLPVGATNVTITETQPANYVNIYNTPGSNGAVNGGDDAGTTNNSVITIATLPAGGSTGNNFAEQRQSTSVSGRVYVEGNGNTADDGNATDPGIGGVTVTLTYTPPGGGAPVTLTTTTGSDGSYTFTNLPVGATNVTITETQPTGYENAYNTPGNGAADGGGGTPGTTANSVITIATLPAGGSTGNNFAERGADTDLTSAIACTVSGTSATCELTCTNNGPSTALNATCGFTSALPSGVTVSCTPNSPQATLAVGESIVCKTSPFPVPSSPLDVHGGTGADNDSKGGTDPAAGNNPSRTTLGAPAPSTVPVPTLGLGGVLLLALALMVAAGLRRRVA</sequence>
<evidence type="ECO:0000256" key="3">
    <source>
        <dbReference type="ARBA" id="ARBA00022729"/>
    </source>
</evidence>
<evidence type="ECO:0000259" key="6">
    <source>
        <dbReference type="Pfam" id="PF17210"/>
    </source>
</evidence>
<name>A0A2A2AJQ9_9BURK</name>
<reference evidence="7 8" key="1">
    <citation type="submission" date="2017-08" db="EMBL/GenBank/DDBJ databases">
        <title>WGS of Clinical strains of the CDC Group NO-1 linked to zoonotic infections in humans.</title>
        <authorList>
            <person name="Bernier A.-M."/>
            <person name="Bernard K."/>
        </authorList>
    </citation>
    <scope>NUCLEOTIDE SEQUENCE [LARGE SCALE GENOMIC DNA]</scope>
    <source>
        <strain evidence="7 8">NML79-0751</strain>
    </source>
</reference>
<accession>A0A2A2AJQ9</accession>
<gene>
    <name evidence="7" type="ORF">CK623_13130</name>
</gene>
<dbReference type="Pfam" id="PF17210">
    <property type="entry name" value="SdrD_B"/>
    <property type="match status" value="2"/>
</dbReference>
<feature type="region of interest" description="Disordered" evidence="4">
    <location>
        <begin position="322"/>
        <end position="358"/>
    </location>
</feature>
<keyword evidence="5" id="KW-0812">Transmembrane</keyword>
<dbReference type="SUPFAM" id="SSF49478">
    <property type="entry name" value="Cna protein B-type domain"/>
    <property type="match status" value="2"/>
</dbReference>
<proteinExistence type="predicted"/>
<keyword evidence="2" id="KW-0964">Secreted</keyword>
<protein>
    <recommendedName>
        <fullName evidence="6">SD-repeat containing protein B domain-containing protein</fullName>
    </recommendedName>
</protein>
<comment type="caution">
    <text evidence="7">The sequence shown here is derived from an EMBL/GenBank/DDBJ whole genome shotgun (WGS) entry which is preliminary data.</text>
</comment>
<dbReference type="AlphaFoldDB" id="A0A2A2AJQ9"/>
<feature type="domain" description="SD-repeat containing protein B" evidence="6">
    <location>
        <begin position="13"/>
        <end position="101"/>
    </location>
</feature>
<organism evidence="7 8">
    <name type="scientific">Vandammella animalimorsus</name>
    <dbReference type="NCBI Taxonomy" id="2029117"/>
    <lineage>
        <taxon>Bacteria</taxon>
        <taxon>Pseudomonadati</taxon>
        <taxon>Pseudomonadota</taxon>
        <taxon>Betaproteobacteria</taxon>
        <taxon>Burkholderiales</taxon>
        <taxon>Comamonadaceae</taxon>
        <taxon>Vandammella</taxon>
    </lineage>
</organism>
<keyword evidence="5" id="KW-0472">Membrane</keyword>
<evidence type="ECO:0000256" key="4">
    <source>
        <dbReference type="SAM" id="MobiDB-lite"/>
    </source>
</evidence>
<feature type="transmembrane region" description="Helical" evidence="5">
    <location>
        <begin position="366"/>
        <end position="384"/>
    </location>
</feature>
<dbReference type="InterPro" id="IPR033764">
    <property type="entry name" value="Sdr_B"/>
</dbReference>
<evidence type="ECO:0000313" key="7">
    <source>
        <dbReference type="EMBL" id="PAT37968.1"/>
    </source>
</evidence>
<evidence type="ECO:0000256" key="5">
    <source>
        <dbReference type="SAM" id="Phobius"/>
    </source>
</evidence>
<keyword evidence="5" id="KW-1133">Transmembrane helix</keyword>
<dbReference type="EMBL" id="NSJD01000032">
    <property type="protein sequence ID" value="PAT37968.1"/>
    <property type="molecule type" value="Genomic_DNA"/>
</dbReference>
<evidence type="ECO:0000256" key="2">
    <source>
        <dbReference type="ARBA" id="ARBA00022525"/>
    </source>
</evidence>
<dbReference type="Proteomes" id="UP000218644">
    <property type="component" value="Unassembled WGS sequence"/>
</dbReference>
<keyword evidence="3" id="KW-0732">Signal</keyword>
<dbReference type="Gene3D" id="2.60.40.10">
    <property type="entry name" value="Immunoglobulins"/>
    <property type="match status" value="2"/>
</dbReference>
<comment type="subcellular location">
    <subcellularLocation>
        <location evidence="1">Secreted</location>
    </subcellularLocation>
</comment>